<comment type="subcellular location">
    <subcellularLocation>
        <location evidence="1">Membrane</location>
        <topology evidence="1">Multi-pass membrane protein</topology>
    </subcellularLocation>
</comment>
<dbReference type="PANTHER" id="PTHR24223:SF456">
    <property type="entry name" value="MULTIDRUG RESISTANCE-ASSOCIATED PROTEIN LETHAL(2)03659"/>
    <property type="match status" value="1"/>
</dbReference>
<evidence type="ECO:0000256" key="2">
    <source>
        <dbReference type="ARBA" id="ARBA00009726"/>
    </source>
</evidence>
<evidence type="ECO:0000256" key="5">
    <source>
        <dbReference type="ARBA" id="ARBA00022741"/>
    </source>
</evidence>
<dbReference type="CDD" id="cd18579">
    <property type="entry name" value="ABC_6TM_ABCC_D1"/>
    <property type="match status" value="1"/>
</dbReference>
<comment type="caution">
    <text evidence="11">The sequence shown here is derived from an EMBL/GenBank/DDBJ whole genome shotgun (WGS) entry which is preliminary data.</text>
</comment>
<dbReference type="AlphaFoldDB" id="A0A9P6KAC8"/>
<dbReference type="Gene3D" id="1.20.1560.10">
    <property type="entry name" value="ABC transporter type 1, transmembrane domain"/>
    <property type="match status" value="1"/>
</dbReference>
<keyword evidence="12" id="KW-1185">Reference proteome</keyword>
<keyword evidence="5" id="KW-0547">Nucleotide-binding</keyword>
<dbReference type="InterPro" id="IPR044746">
    <property type="entry name" value="ABCC_6TM_D1"/>
</dbReference>
<keyword evidence="6" id="KW-0067">ATP-binding</keyword>
<dbReference type="OrthoDB" id="6500128at2759"/>
<dbReference type="PROSITE" id="PS50929">
    <property type="entry name" value="ABC_TM1F"/>
    <property type="match status" value="1"/>
</dbReference>
<sequence>NQTIIETDLDLLSKRDHVKRLTDNVIEEWAKEVKRVETKAQAKGSKPKRPNLYLVLCRCFGWYFSLSFLTGAVESVCKISEAILMGYIIRFFDSPQITTSQGMAYAIGLFLVTVFHGTTHHHYFFPTMRTGMWIRQGLISLMYRKCLSLSTSSSIATGTIVNLISNDIQPLENAAPFVLYAILGPLEMIFAMYFLWREIETYFSRHFATIRNKTVNARDDRIRTLSDVFQGIELVKLCAWEVPFQEKILMLRSIEIGYIWKANMMRAANMAIYFFFQPLIALA</sequence>
<proteinExistence type="inferred from homology"/>
<feature type="domain" description="ABC transmembrane type-1" evidence="10">
    <location>
        <begin position="66"/>
        <end position="283"/>
    </location>
</feature>
<evidence type="ECO:0000256" key="9">
    <source>
        <dbReference type="SAM" id="Phobius"/>
    </source>
</evidence>
<evidence type="ECO:0000256" key="6">
    <source>
        <dbReference type="ARBA" id="ARBA00022840"/>
    </source>
</evidence>
<feature type="transmembrane region" description="Helical" evidence="9">
    <location>
        <begin position="146"/>
        <end position="165"/>
    </location>
</feature>
<feature type="non-terminal residue" evidence="11">
    <location>
        <position position="1"/>
    </location>
</feature>
<evidence type="ECO:0000256" key="8">
    <source>
        <dbReference type="ARBA" id="ARBA00023136"/>
    </source>
</evidence>
<dbReference type="InterPro" id="IPR050173">
    <property type="entry name" value="ABC_transporter_C-like"/>
</dbReference>
<feature type="transmembrane region" description="Helical" evidence="9">
    <location>
        <begin position="177"/>
        <end position="196"/>
    </location>
</feature>
<reference evidence="11" key="1">
    <citation type="journal article" date="2020" name="Fungal Divers.">
        <title>Resolving the Mortierellaceae phylogeny through synthesis of multi-gene phylogenetics and phylogenomics.</title>
        <authorList>
            <person name="Vandepol N."/>
            <person name="Liber J."/>
            <person name="Desiro A."/>
            <person name="Na H."/>
            <person name="Kennedy M."/>
            <person name="Barry K."/>
            <person name="Grigoriev I.V."/>
            <person name="Miller A.N."/>
            <person name="O'Donnell K."/>
            <person name="Stajich J.E."/>
            <person name="Bonito G."/>
        </authorList>
    </citation>
    <scope>NUCLEOTIDE SEQUENCE</scope>
    <source>
        <strain evidence="11">KOD1015</strain>
    </source>
</reference>
<feature type="transmembrane region" description="Helical" evidence="9">
    <location>
        <begin position="52"/>
        <end position="73"/>
    </location>
</feature>
<evidence type="ECO:0000256" key="7">
    <source>
        <dbReference type="ARBA" id="ARBA00022989"/>
    </source>
</evidence>
<evidence type="ECO:0000256" key="1">
    <source>
        <dbReference type="ARBA" id="ARBA00004141"/>
    </source>
</evidence>
<evidence type="ECO:0000313" key="12">
    <source>
        <dbReference type="Proteomes" id="UP000780801"/>
    </source>
</evidence>
<dbReference type="GO" id="GO:0140359">
    <property type="term" value="F:ABC-type transporter activity"/>
    <property type="evidence" value="ECO:0007669"/>
    <property type="project" value="InterPro"/>
</dbReference>
<dbReference type="Pfam" id="PF00664">
    <property type="entry name" value="ABC_membrane"/>
    <property type="match status" value="1"/>
</dbReference>
<protein>
    <recommendedName>
        <fullName evidence="10">ABC transmembrane type-1 domain-containing protein</fullName>
    </recommendedName>
</protein>
<dbReference type="PANTHER" id="PTHR24223">
    <property type="entry name" value="ATP-BINDING CASSETTE SUB-FAMILY C"/>
    <property type="match status" value="1"/>
</dbReference>
<evidence type="ECO:0000313" key="11">
    <source>
        <dbReference type="EMBL" id="KAF9577628.1"/>
    </source>
</evidence>
<dbReference type="GO" id="GO:0016020">
    <property type="term" value="C:membrane"/>
    <property type="evidence" value="ECO:0007669"/>
    <property type="project" value="UniProtKB-SubCell"/>
</dbReference>
<comment type="similarity">
    <text evidence="2">Belongs to the ABC transporter superfamily. ABCC family. Conjugate transporter (TC 3.A.1.208) subfamily.</text>
</comment>
<organism evidence="11 12">
    <name type="scientific">Lunasporangiospora selenospora</name>
    <dbReference type="NCBI Taxonomy" id="979761"/>
    <lineage>
        <taxon>Eukaryota</taxon>
        <taxon>Fungi</taxon>
        <taxon>Fungi incertae sedis</taxon>
        <taxon>Mucoromycota</taxon>
        <taxon>Mortierellomycotina</taxon>
        <taxon>Mortierellomycetes</taxon>
        <taxon>Mortierellales</taxon>
        <taxon>Mortierellaceae</taxon>
        <taxon>Lunasporangiospora</taxon>
    </lineage>
</organism>
<keyword evidence="8 9" id="KW-0472">Membrane</keyword>
<evidence type="ECO:0000256" key="4">
    <source>
        <dbReference type="ARBA" id="ARBA00022692"/>
    </source>
</evidence>
<accession>A0A9P6KAC8</accession>
<dbReference type="InterPro" id="IPR011527">
    <property type="entry name" value="ABC1_TM_dom"/>
</dbReference>
<keyword evidence="3" id="KW-0813">Transport</keyword>
<dbReference type="EMBL" id="JAABOA010004589">
    <property type="protein sequence ID" value="KAF9577628.1"/>
    <property type="molecule type" value="Genomic_DNA"/>
</dbReference>
<keyword evidence="7 9" id="KW-1133">Transmembrane helix</keyword>
<name>A0A9P6KAC8_9FUNG</name>
<gene>
    <name evidence="11" type="ORF">BGW38_007044</name>
</gene>
<feature type="non-terminal residue" evidence="11">
    <location>
        <position position="283"/>
    </location>
</feature>
<dbReference type="Proteomes" id="UP000780801">
    <property type="component" value="Unassembled WGS sequence"/>
</dbReference>
<evidence type="ECO:0000259" key="10">
    <source>
        <dbReference type="PROSITE" id="PS50929"/>
    </source>
</evidence>
<dbReference type="GO" id="GO:0005524">
    <property type="term" value="F:ATP binding"/>
    <property type="evidence" value="ECO:0007669"/>
    <property type="project" value="UniProtKB-KW"/>
</dbReference>
<feature type="transmembrane region" description="Helical" evidence="9">
    <location>
        <begin position="103"/>
        <end position="125"/>
    </location>
</feature>
<dbReference type="InterPro" id="IPR036640">
    <property type="entry name" value="ABC1_TM_sf"/>
</dbReference>
<dbReference type="SUPFAM" id="SSF90123">
    <property type="entry name" value="ABC transporter transmembrane region"/>
    <property type="match status" value="1"/>
</dbReference>
<keyword evidence="4 9" id="KW-0812">Transmembrane</keyword>
<evidence type="ECO:0000256" key="3">
    <source>
        <dbReference type="ARBA" id="ARBA00022448"/>
    </source>
</evidence>